<dbReference type="EMBL" id="RJVA01000010">
    <property type="protein sequence ID" value="ROR01793.1"/>
    <property type="molecule type" value="Genomic_DNA"/>
</dbReference>
<evidence type="ECO:0000259" key="1">
    <source>
        <dbReference type="Pfam" id="PF00501"/>
    </source>
</evidence>
<dbReference type="Pfam" id="PF00501">
    <property type="entry name" value="AMP-binding"/>
    <property type="match status" value="1"/>
</dbReference>
<accession>A0A3N1VG08</accession>
<keyword evidence="2" id="KW-0436">Ligase</keyword>
<dbReference type="Gene3D" id="3.30.300.30">
    <property type="match status" value="1"/>
</dbReference>
<gene>
    <name evidence="2" type="ORF">EDC27_0981</name>
</gene>
<dbReference type="Proteomes" id="UP000276223">
    <property type="component" value="Unassembled WGS sequence"/>
</dbReference>
<protein>
    <submittedName>
        <fullName evidence="2">Phenylacetate-CoA ligase</fullName>
    </submittedName>
</protein>
<sequence>MVDVKNGNGEGWSPEDRRQQQLEQLQVSCNRAYRSVPFYRNRFQALGLSPQDIGSLEDLRRLPFTERRHFIEHYPYGLFAVPLRDIVRIHTAPGAAGGLTVSGYTARDLRVWKELVARALRAAGVSADDIVQIVLHPGLANWGRDYKDGAEALQAGVIPLNALHISKQILVLRDYKTSVLVTTPSSALQMQELLFAADINPNELSLKTLILVGEPAERPVRRAIEDHLHVTTWQHYGLSEVPGPAVAYECDAHEGLHVAEDHFAVEVLNPKTQEPVAEGESGELVLTSLTIQAFPLIRFRTGDLVRVLNGPCPCGRTLLRLEWLPERVDDLMVIQGVKIQRDQVAVRVAQTVGFAPQRLSVHLVQQGGIKALEVRLGMEEALFSDEIKELEHLVRKTAFELRQEFGVPVEVRLLEGPSVKAQARVPDRE</sequence>
<dbReference type="Gene3D" id="3.40.50.12780">
    <property type="entry name" value="N-terminal domain of ligase-like"/>
    <property type="match status" value="1"/>
</dbReference>
<comment type="caution">
    <text evidence="2">The sequence shown here is derived from an EMBL/GenBank/DDBJ whole genome shotgun (WGS) entry which is preliminary data.</text>
</comment>
<dbReference type="GO" id="GO:0016874">
    <property type="term" value="F:ligase activity"/>
    <property type="evidence" value="ECO:0007669"/>
    <property type="project" value="UniProtKB-KW"/>
</dbReference>
<dbReference type="PANTHER" id="PTHR43845:SF1">
    <property type="entry name" value="BLR5969 PROTEIN"/>
    <property type="match status" value="1"/>
</dbReference>
<dbReference type="PANTHER" id="PTHR43845">
    <property type="entry name" value="BLR5969 PROTEIN"/>
    <property type="match status" value="1"/>
</dbReference>
<dbReference type="RefSeq" id="WP_123289486.1">
    <property type="nucleotide sequence ID" value="NZ_RJVA01000010.1"/>
</dbReference>
<feature type="domain" description="AMP-dependent synthetase/ligase" evidence="1">
    <location>
        <begin position="170"/>
        <end position="287"/>
    </location>
</feature>
<organism evidence="2 3">
    <name type="scientific">Desulfosoma caldarium</name>
    <dbReference type="NCBI Taxonomy" id="610254"/>
    <lineage>
        <taxon>Bacteria</taxon>
        <taxon>Pseudomonadati</taxon>
        <taxon>Thermodesulfobacteriota</taxon>
        <taxon>Syntrophobacteria</taxon>
        <taxon>Syntrophobacterales</taxon>
        <taxon>Syntrophobacteraceae</taxon>
        <taxon>Desulfosoma</taxon>
    </lineage>
</organism>
<evidence type="ECO:0000313" key="3">
    <source>
        <dbReference type="Proteomes" id="UP000276223"/>
    </source>
</evidence>
<name>A0A3N1VG08_9BACT</name>
<dbReference type="InterPro" id="IPR042099">
    <property type="entry name" value="ANL_N_sf"/>
</dbReference>
<dbReference type="AlphaFoldDB" id="A0A3N1VG08"/>
<dbReference type="OrthoDB" id="580775at2"/>
<evidence type="ECO:0000313" key="2">
    <source>
        <dbReference type="EMBL" id="ROR01793.1"/>
    </source>
</evidence>
<reference evidence="2 3" key="1">
    <citation type="submission" date="2018-11" db="EMBL/GenBank/DDBJ databases">
        <title>Genomic Encyclopedia of Type Strains, Phase IV (KMG-IV): sequencing the most valuable type-strain genomes for metagenomic binning, comparative biology and taxonomic classification.</title>
        <authorList>
            <person name="Goeker M."/>
        </authorList>
    </citation>
    <scope>NUCLEOTIDE SEQUENCE [LARGE SCALE GENOMIC DNA]</scope>
    <source>
        <strain evidence="2 3">DSM 22027</strain>
    </source>
</reference>
<keyword evidence="3" id="KW-1185">Reference proteome</keyword>
<dbReference type="SUPFAM" id="SSF56801">
    <property type="entry name" value="Acetyl-CoA synthetase-like"/>
    <property type="match status" value="1"/>
</dbReference>
<proteinExistence type="predicted"/>
<dbReference type="InterPro" id="IPR000873">
    <property type="entry name" value="AMP-dep_synth/lig_dom"/>
</dbReference>
<dbReference type="InterPro" id="IPR045851">
    <property type="entry name" value="AMP-bd_C_sf"/>
</dbReference>